<reference evidence="1" key="1">
    <citation type="submission" date="2021-10" db="EMBL/GenBank/DDBJ databases">
        <authorList>
            <person name="Piombo E."/>
        </authorList>
    </citation>
    <scope>NUCLEOTIDE SEQUENCE</scope>
</reference>
<dbReference type="AlphaFoldDB" id="A0A9N9YTT7"/>
<dbReference type="Proteomes" id="UP000696573">
    <property type="component" value="Unassembled WGS sequence"/>
</dbReference>
<organism evidence="1 2">
    <name type="scientific">Clonostachys rhizophaga</name>
    <dbReference type="NCBI Taxonomy" id="160324"/>
    <lineage>
        <taxon>Eukaryota</taxon>
        <taxon>Fungi</taxon>
        <taxon>Dikarya</taxon>
        <taxon>Ascomycota</taxon>
        <taxon>Pezizomycotina</taxon>
        <taxon>Sordariomycetes</taxon>
        <taxon>Hypocreomycetidae</taxon>
        <taxon>Hypocreales</taxon>
        <taxon>Bionectriaceae</taxon>
        <taxon>Clonostachys</taxon>
    </lineage>
</organism>
<sequence>MSLYSGYLLLCLAIKLEGMKLLPGLSDLFLNKVFDNDLFPITRGISLKGQAIGPPEFSNPRQ</sequence>
<protein>
    <submittedName>
        <fullName evidence="1">Uncharacterized protein</fullName>
    </submittedName>
</protein>
<accession>A0A9N9YTT7</accession>
<dbReference type="OrthoDB" id="19653at2759"/>
<feature type="non-terminal residue" evidence="1">
    <location>
        <position position="1"/>
    </location>
</feature>
<dbReference type="EMBL" id="CABFNQ020000747">
    <property type="protein sequence ID" value="CAH0033229.1"/>
    <property type="molecule type" value="Genomic_DNA"/>
</dbReference>
<name>A0A9N9YTT7_9HYPO</name>
<evidence type="ECO:0000313" key="2">
    <source>
        <dbReference type="Proteomes" id="UP000696573"/>
    </source>
</evidence>
<gene>
    <name evidence="1" type="ORF">CRHIZ90672A_00008601</name>
</gene>
<evidence type="ECO:0000313" key="1">
    <source>
        <dbReference type="EMBL" id="CAH0033229.1"/>
    </source>
</evidence>
<proteinExistence type="predicted"/>
<comment type="caution">
    <text evidence="1">The sequence shown here is derived from an EMBL/GenBank/DDBJ whole genome shotgun (WGS) entry which is preliminary data.</text>
</comment>
<keyword evidence="2" id="KW-1185">Reference proteome</keyword>